<comment type="caution">
    <text evidence="1">The sequence shown here is derived from an EMBL/GenBank/DDBJ whole genome shotgun (WGS) entry which is preliminary data.</text>
</comment>
<name>A0ABW8EI89_STRT5</name>
<evidence type="ECO:0000313" key="2">
    <source>
        <dbReference type="Proteomes" id="UP001617351"/>
    </source>
</evidence>
<gene>
    <name evidence="1" type="ORF">ACIO7M_17860</name>
</gene>
<dbReference type="Proteomes" id="UP001617351">
    <property type="component" value="Unassembled WGS sequence"/>
</dbReference>
<organism evidence="1 2">
    <name type="scientific">Streptomyces toxytricini</name>
    <name type="common">Actinomyces toxytricini</name>
    <dbReference type="NCBI Taxonomy" id="67369"/>
    <lineage>
        <taxon>Bacteria</taxon>
        <taxon>Bacillati</taxon>
        <taxon>Actinomycetota</taxon>
        <taxon>Actinomycetes</taxon>
        <taxon>Kitasatosporales</taxon>
        <taxon>Streptomycetaceae</taxon>
        <taxon>Streptomyces</taxon>
    </lineage>
</organism>
<sequence length="102" mass="10748">MRCVIARFPFDLTQHGVVESMKGVEPEEVTGESVTIGRHVYPVKQVGQIVTGQDRRDFTAGEVVRAMTRLGFTCGGLAQGSAPAHGLDPVQRASAALGAPTA</sequence>
<protein>
    <submittedName>
        <fullName evidence="1">SCO5918 family protein</fullName>
    </submittedName>
</protein>
<dbReference type="EMBL" id="JBIUYY010000007">
    <property type="protein sequence ID" value="MFJ2822959.1"/>
    <property type="molecule type" value="Genomic_DNA"/>
</dbReference>
<reference evidence="1 2" key="1">
    <citation type="submission" date="2024-10" db="EMBL/GenBank/DDBJ databases">
        <title>The Natural Products Discovery Center: Release of the First 8490 Sequenced Strains for Exploring Actinobacteria Biosynthetic Diversity.</title>
        <authorList>
            <person name="Kalkreuter E."/>
            <person name="Kautsar S.A."/>
            <person name="Yang D."/>
            <person name="Bader C.D."/>
            <person name="Teijaro C.N."/>
            <person name="Fluegel L."/>
            <person name="Davis C.M."/>
            <person name="Simpson J.R."/>
            <person name="Lauterbach L."/>
            <person name="Steele A.D."/>
            <person name="Gui C."/>
            <person name="Meng S."/>
            <person name="Li G."/>
            <person name="Viehrig K."/>
            <person name="Ye F."/>
            <person name="Su P."/>
            <person name="Kiefer A.F."/>
            <person name="Nichols A."/>
            <person name="Cepeda A.J."/>
            <person name="Yan W."/>
            <person name="Fan B."/>
            <person name="Jiang Y."/>
            <person name="Adhikari A."/>
            <person name="Zheng C.-J."/>
            <person name="Schuster L."/>
            <person name="Cowan T.M."/>
            <person name="Smanski M.J."/>
            <person name="Chevrette M.G."/>
            <person name="De Carvalho L.P.S."/>
            <person name="Shen B."/>
        </authorList>
    </citation>
    <scope>NUCLEOTIDE SEQUENCE [LARGE SCALE GENOMIC DNA]</scope>
    <source>
        <strain evidence="1 2">NPDC087220</strain>
    </source>
</reference>
<dbReference type="InterPro" id="IPR047719">
    <property type="entry name" value="SCO5918-like"/>
</dbReference>
<dbReference type="NCBIfam" id="NF038312">
    <property type="entry name" value="SCO5918_fam"/>
    <property type="match status" value="1"/>
</dbReference>
<proteinExistence type="predicted"/>
<dbReference type="RefSeq" id="WP_365504117.1">
    <property type="nucleotide sequence ID" value="NZ_JBFANW010000018.1"/>
</dbReference>
<keyword evidence="2" id="KW-1185">Reference proteome</keyword>
<evidence type="ECO:0000313" key="1">
    <source>
        <dbReference type="EMBL" id="MFJ2822959.1"/>
    </source>
</evidence>
<accession>A0ABW8EI89</accession>